<accession>K2JH51</accession>
<name>K2JH51_9PROT</name>
<dbReference type="eggNOG" id="COG3453">
    <property type="taxonomic scope" value="Bacteria"/>
</dbReference>
<dbReference type="STRING" id="1207063.P24_12262"/>
<dbReference type="InterPro" id="IPR005939">
    <property type="entry name" value="BLH_phosphatase-like"/>
</dbReference>
<dbReference type="RefSeq" id="WP_008945058.1">
    <property type="nucleotide sequence ID" value="NZ_AMRL01000015.1"/>
</dbReference>
<evidence type="ECO:0000313" key="3">
    <source>
        <dbReference type="Proteomes" id="UP000006746"/>
    </source>
</evidence>
<dbReference type="AlphaFoldDB" id="K2JH51"/>
<dbReference type="EMBL" id="AMRL01000015">
    <property type="protein sequence ID" value="EKE73897.1"/>
    <property type="molecule type" value="Genomic_DNA"/>
</dbReference>
<protein>
    <recommendedName>
        <fullName evidence="1">Beta-lactamase hydrolase-like protein phosphatase-like domain-containing protein</fullName>
    </recommendedName>
</protein>
<proteinExistence type="predicted"/>
<feature type="domain" description="Beta-lactamase hydrolase-like protein phosphatase-like" evidence="1">
    <location>
        <begin position="10"/>
        <end position="111"/>
    </location>
</feature>
<reference evidence="2 3" key="1">
    <citation type="journal article" date="2012" name="J. Bacteriol.">
        <title>Genome Sequence of Oceanibaculum indicum Type Strain P24.</title>
        <authorList>
            <person name="Lai Q."/>
            <person name="Shao Z."/>
        </authorList>
    </citation>
    <scope>NUCLEOTIDE SEQUENCE [LARGE SCALE GENOMIC DNA]</scope>
    <source>
        <strain evidence="2 3">P24</strain>
    </source>
</reference>
<dbReference type="Pfam" id="PF04273">
    <property type="entry name" value="BLH_phosphatase"/>
    <property type="match status" value="1"/>
</dbReference>
<dbReference type="SUPFAM" id="SSF52799">
    <property type="entry name" value="(Phosphotyrosine protein) phosphatases II"/>
    <property type="match status" value="1"/>
</dbReference>
<dbReference type="Gene3D" id="3.90.190.10">
    <property type="entry name" value="Protein tyrosine phosphatase superfamily"/>
    <property type="match status" value="1"/>
</dbReference>
<evidence type="ECO:0000259" key="1">
    <source>
        <dbReference type="Pfam" id="PF04273"/>
    </source>
</evidence>
<dbReference type="GO" id="GO:0016787">
    <property type="term" value="F:hydrolase activity"/>
    <property type="evidence" value="ECO:0007669"/>
    <property type="project" value="InterPro"/>
</dbReference>
<evidence type="ECO:0000313" key="2">
    <source>
        <dbReference type="EMBL" id="EKE73897.1"/>
    </source>
</evidence>
<organism evidence="2 3">
    <name type="scientific">Oceanibaculum indicum P24</name>
    <dbReference type="NCBI Taxonomy" id="1207063"/>
    <lineage>
        <taxon>Bacteria</taxon>
        <taxon>Pseudomonadati</taxon>
        <taxon>Pseudomonadota</taxon>
        <taxon>Alphaproteobacteria</taxon>
        <taxon>Rhodospirillales</taxon>
        <taxon>Oceanibaculaceae</taxon>
        <taxon>Oceanibaculum</taxon>
    </lineage>
</organism>
<dbReference type="Proteomes" id="UP000006746">
    <property type="component" value="Unassembled WGS sequence"/>
</dbReference>
<sequence>MSFKTTEMAPGIDTGAQVDSASLKEIAAMGYRAIINNRPDNEEPGQMAMADAKAQAEALGLEYHFLPVTSSTIGKQDVEAFDALLERAGKPVLAHCRTGTRVYLLYGATQVLKHGADVDAVVAEAAAKGFDIKSLPVLVEKLRSA</sequence>
<keyword evidence="3" id="KW-1185">Reference proteome</keyword>
<dbReference type="InterPro" id="IPR029021">
    <property type="entry name" value="Prot-tyrosine_phosphatase-like"/>
</dbReference>
<comment type="caution">
    <text evidence="2">The sequence shown here is derived from an EMBL/GenBank/DDBJ whole genome shotgun (WGS) entry which is preliminary data.</text>
</comment>
<dbReference type="NCBIfam" id="TIGR01244">
    <property type="entry name" value="TIGR01244 family sulfur transferase"/>
    <property type="match status" value="1"/>
</dbReference>
<gene>
    <name evidence="2" type="ORF">P24_12262</name>
</gene>